<dbReference type="Proteomes" id="UP001199816">
    <property type="component" value="Unassembled WGS sequence"/>
</dbReference>
<dbReference type="Pfam" id="PF09527">
    <property type="entry name" value="ATPase_gene1"/>
    <property type="match status" value="1"/>
</dbReference>
<dbReference type="EMBL" id="JAJNEC010000005">
    <property type="protein sequence ID" value="MCD2423396.1"/>
    <property type="molecule type" value="Genomic_DNA"/>
</dbReference>
<reference evidence="2 3" key="1">
    <citation type="submission" date="2021-11" db="EMBL/GenBank/DDBJ databases">
        <title>Genomic of Niabella pedocola.</title>
        <authorList>
            <person name="Wu T."/>
        </authorList>
    </citation>
    <scope>NUCLEOTIDE SEQUENCE [LARGE SCALE GENOMIC DNA]</scope>
    <source>
        <strain evidence="2 3">JCM 31011</strain>
    </source>
</reference>
<comment type="caution">
    <text evidence="2">The sequence shown here is derived from an EMBL/GenBank/DDBJ whole genome shotgun (WGS) entry which is preliminary data.</text>
</comment>
<protein>
    <submittedName>
        <fullName evidence="2">AtpZ/AtpI family protein</fullName>
    </submittedName>
</protein>
<accession>A0ABS8PU00</accession>
<keyword evidence="1" id="KW-0812">Transmembrane</keyword>
<organism evidence="2 3">
    <name type="scientific">Niabella pedocola</name>
    <dbReference type="NCBI Taxonomy" id="1752077"/>
    <lineage>
        <taxon>Bacteria</taxon>
        <taxon>Pseudomonadati</taxon>
        <taxon>Bacteroidota</taxon>
        <taxon>Chitinophagia</taxon>
        <taxon>Chitinophagales</taxon>
        <taxon>Chitinophagaceae</taxon>
        <taxon>Niabella</taxon>
    </lineage>
</organism>
<gene>
    <name evidence="2" type="ORF">LQ567_11535</name>
</gene>
<feature type="transmembrane region" description="Helical" evidence="1">
    <location>
        <begin position="12"/>
        <end position="33"/>
    </location>
</feature>
<keyword evidence="1" id="KW-1133">Transmembrane helix</keyword>
<dbReference type="InterPro" id="IPR032820">
    <property type="entry name" value="ATPase_put"/>
</dbReference>
<evidence type="ECO:0000313" key="2">
    <source>
        <dbReference type="EMBL" id="MCD2423396.1"/>
    </source>
</evidence>
<dbReference type="RefSeq" id="WP_231004659.1">
    <property type="nucleotide sequence ID" value="NZ_JAJNEC010000005.1"/>
</dbReference>
<name>A0ABS8PU00_9BACT</name>
<proteinExistence type="predicted"/>
<sequence length="71" mass="8072">MKERSSNPWLKYLGLTAQLLVMLGVAVYAAIWLDKKLGVSPLFLILLPLLVLGTTFYQLYKETTRKKNDSV</sequence>
<evidence type="ECO:0000313" key="3">
    <source>
        <dbReference type="Proteomes" id="UP001199816"/>
    </source>
</evidence>
<evidence type="ECO:0000256" key="1">
    <source>
        <dbReference type="SAM" id="Phobius"/>
    </source>
</evidence>
<keyword evidence="3" id="KW-1185">Reference proteome</keyword>
<feature type="transmembrane region" description="Helical" evidence="1">
    <location>
        <begin position="39"/>
        <end position="60"/>
    </location>
</feature>
<keyword evidence="1" id="KW-0472">Membrane</keyword>